<dbReference type="Proteomes" id="UP000576480">
    <property type="component" value="Unassembled WGS sequence"/>
</dbReference>
<reference evidence="1 2" key="1">
    <citation type="journal article" date="2020" name="Front. Microbiol.">
        <title>Single-cell genomics of novel Actinobacteria with the Wood-Ljungdahl pathway discovered in a serpentinizing system.</title>
        <authorList>
            <person name="Merino N."/>
            <person name="Kawai M."/>
            <person name="Boyd E.S."/>
            <person name="Colman D.R."/>
            <person name="McGlynn S.E."/>
            <person name="Nealson K.H."/>
            <person name="Kurokawa K."/>
            <person name="Hongoh Y."/>
        </authorList>
    </citation>
    <scope>NUCLEOTIDE SEQUENCE [LARGE SCALE GENOMIC DNA]</scope>
    <source>
        <strain evidence="1 2">S43</strain>
    </source>
</reference>
<accession>A0A6V8PW33</accession>
<protein>
    <submittedName>
        <fullName evidence="1">Uncharacterized protein</fullName>
    </submittedName>
</protein>
<evidence type="ECO:0000313" key="1">
    <source>
        <dbReference type="EMBL" id="GFP35276.1"/>
    </source>
</evidence>
<sequence length="57" mass="6253">MLFDRVLTGDCRIFKKESGKVEGEHVYNALGRTNGPLVGLCVEEKVELQAPSSSTRS</sequence>
<comment type="caution">
    <text evidence="1">The sequence shown here is derived from an EMBL/GenBank/DDBJ whole genome shotgun (WGS) entry which is preliminary data.</text>
</comment>
<gene>
    <name evidence="1" type="ORF">HKBW3S43_01068</name>
</gene>
<organism evidence="1 2">
    <name type="scientific">Candidatus Hakubella thermalkaliphila</name>
    <dbReference type="NCBI Taxonomy" id="2754717"/>
    <lineage>
        <taxon>Bacteria</taxon>
        <taxon>Bacillati</taxon>
        <taxon>Actinomycetota</taxon>
        <taxon>Actinomycetota incertae sedis</taxon>
        <taxon>Candidatus Hakubellales</taxon>
        <taxon>Candidatus Hakubellaceae</taxon>
        <taxon>Candidatus Hakubella</taxon>
    </lineage>
</organism>
<name>A0A6V8PW33_9ACTN</name>
<evidence type="ECO:0000313" key="2">
    <source>
        <dbReference type="Proteomes" id="UP000576480"/>
    </source>
</evidence>
<proteinExistence type="predicted"/>
<dbReference type="AlphaFoldDB" id="A0A6V8PW33"/>
<dbReference type="EMBL" id="BLSB01000074">
    <property type="protein sequence ID" value="GFP35276.1"/>
    <property type="molecule type" value="Genomic_DNA"/>
</dbReference>